<protein>
    <recommendedName>
        <fullName evidence="4">Alpha/beta hydrolase</fullName>
    </recommendedName>
</protein>
<name>A0A7K3QUI0_9ACTN</name>
<accession>A0A7K3QUI0</accession>
<dbReference type="AlphaFoldDB" id="A0A7K3QUI0"/>
<organism evidence="2 3">
    <name type="scientific">Streptomyces bauhiniae</name>
    <dbReference type="NCBI Taxonomy" id="2340725"/>
    <lineage>
        <taxon>Bacteria</taxon>
        <taxon>Bacillati</taxon>
        <taxon>Actinomycetota</taxon>
        <taxon>Actinomycetes</taxon>
        <taxon>Kitasatosporales</taxon>
        <taxon>Streptomycetaceae</taxon>
        <taxon>Streptomyces</taxon>
    </lineage>
</organism>
<evidence type="ECO:0000313" key="2">
    <source>
        <dbReference type="EMBL" id="NEB93511.1"/>
    </source>
</evidence>
<gene>
    <name evidence="2" type="ORF">G3I21_17745</name>
</gene>
<dbReference type="Gene3D" id="3.40.50.1820">
    <property type="entry name" value="alpha/beta hydrolase"/>
    <property type="match status" value="1"/>
</dbReference>
<comment type="caution">
    <text evidence="2">The sequence shown here is derived from an EMBL/GenBank/DDBJ whole genome shotgun (WGS) entry which is preliminary data.</text>
</comment>
<dbReference type="EMBL" id="JAAGMR010000206">
    <property type="protein sequence ID" value="NEB93511.1"/>
    <property type="molecule type" value="Genomic_DNA"/>
</dbReference>
<evidence type="ECO:0000313" key="3">
    <source>
        <dbReference type="Proteomes" id="UP000470520"/>
    </source>
</evidence>
<evidence type="ECO:0008006" key="4">
    <source>
        <dbReference type="Google" id="ProtNLM"/>
    </source>
</evidence>
<dbReference type="RefSeq" id="WP_164189886.1">
    <property type="nucleotide sequence ID" value="NZ_JAAGMR010000206.1"/>
</dbReference>
<sequence>MTHHQRTEIVTNERSGVEVLIEGAGPPVALVPSYGRDGGADFDDFAEHVAAGGFTVIWPQPRGTAGSTGVVGATWPHLGDLRKNAFWSAGAARLIEVIPSGSHPDSAKPASRPAHGGLS</sequence>
<evidence type="ECO:0000256" key="1">
    <source>
        <dbReference type="SAM" id="MobiDB-lite"/>
    </source>
</evidence>
<feature type="region of interest" description="Disordered" evidence="1">
    <location>
        <begin position="99"/>
        <end position="119"/>
    </location>
</feature>
<dbReference type="InterPro" id="IPR029058">
    <property type="entry name" value="AB_hydrolase_fold"/>
</dbReference>
<dbReference type="SUPFAM" id="SSF53474">
    <property type="entry name" value="alpha/beta-Hydrolases"/>
    <property type="match status" value="1"/>
</dbReference>
<proteinExistence type="predicted"/>
<dbReference type="Proteomes" id="UP000470520">
    <property type="component" value="Unassembled WGS sequence"/>
</dbReference>
<reference evidence="2 3" key="1">
    <citation type="submission" date="2020-01" db="EMBL/GenBank/DDBJ databases">
        <title>Insect and environment-associated Actinomycetes.</title>
        <authorList>
            <person name="Currrie C."/>
            <person name="Chevrette M."/>
            <person name="Carlson C."/>
            <person name="Stubbendieck R."/>
            <person name="Wendt-Pienkowski E."/>
        </authorList>
    </citation>
    <scope>NUCLEOTIDE SEQUENCE [LARGE SCALE GENOMIC DNA]</scope>
    <source>
        <strain evidence="2 3">SID7754</strain>
    </source>
</reference>